<evidence type="ECO:0000313" key="2">
    <source>
        <dbReference type="Proteomes" id="UP000001055"/>
    </source>
</evidence>
<accession>Q0V352</accession>
<dbReference type="Proteomes" id="UP000001055">
    <property type="component" value="Unassembled WGS sequence"/>
</dbReference>
<sequence>MSNAQHHFPFDTSRLPKSLTFQESEDEARYQINARMDVSYMFHAAMSLLEFAAELEAVSIWQPADPSLCWFDGQIADFAQTCRNKSIKSIMVYPMMLRWKKQEHWNLVKEVTVFDKSRSSSKHHEDLYRGDRGGIPLGLARYCKIAIVRSMAGLSIMPPSALQLMPSKASREKKRAQEAAAMGPRVTVNLRPFNVAFVFLVSQLAVLQYFTGFLNGTNMVNGSWIQLEGFHPVIFNFLAQWLLDSTVWPLRDCSASASASSMLDILDITFSTLMDTTHDANPYAMTAARKLVQAYYMGLRIGAYHFMDAIMNVIIRNVFQVCMRAGSGNNGFRKLFVDAYIWVSRMNGGQVPRLSDYMAEFQADVNATLRNLQTGKYTFDATNPANPRNREMMDVEINFAALENCLCHGNQGTLKCRYHVHPATDPCWNLIVDTTPVVLPAPRPTGARRRH</sequence>
<proteinExistence type="predicted"/>
<organism evidence="1 2">
    <name type="scientific">Phaeosphaeria nodorum (strain SN15 / ATCC MYA-4574 / FGSC 10173)</name>
    <name type="common">Glume blotch fungus</name>
    <name type="synonym">Parastagonospora nodorum</name>
    <dbReference type="NCBI Taxonomy" id="321614"/>
    <lineage>
        <taxon>Eukaryota</taxon>
        <taxon>Fungi</taxon>
        <taxon>Dikarya</taxon>
        <taxon>Ascomycota</taxon>
        <taxon>Pezizomycotina</taxon>
        <taxon>Dothideomycetes</taxon>
        <taxon>Pleosporomycetidae</taxon>
        <taxon>Pleosporales</taxon>
        <taxon>Pleosporineae</taxon>
        <taxon>Phaeosphaeriaceae</taxon>
        <taxon>Parastagonospora</taxon>
    </lineage>
</organism>
<dbReference type="AlphaFoldDB" id="Q0V352"/>
<reference evidence="2" key="1">
    <citation type="journal article" date="2007" name="Plant Cell">
        <title>Dothideomycete-plant interactions illuminated by genome sequencing and EST analysis of the wheat pathogen Stagonospora nodorum.</title>
        <authorList>
            <person name="Hane J.K."/>
            <person name="Lowe R.G."/>
            <person name="Solomon P.S."/>
            <person name="Tan K.C."/>
            <person name="Schoch C.L."/>
            <person name="Spatafora J.W."/>
            <person name="Crous P.W."/>
            <person name="Kodira C."/>
            <person name="Birren B.W."/>
            <person name="Galagan J.E."/>
            <person name="Torriani S.F."/>
            <person name="McDonald B.A."/>
            <person name="Oliver R.P."/>
        </authorList>
    </citation>
    <scope>NUCLEOTIDE SEQUENCE [LARGE SCALE GENOMIC DNA]</scope>
    <source>
        <strain evidence="2">SN15 / ATCC MYA-4574 / FGSC 10173</strain>
    </source>
</reference>
<evidence type="ECO:0000313" key="1">
    <source>
        <dbReference type="EMBL" id="EAT91211.2"/>
    </source>
</evidence>
<dbReference type="RefSeq" id="XP_001792199.1">
    <property type="nucleotide sequence ID" value="XM_001792147.1"/>
</dbReference>
<dbReference type="EMBL" id="CH445326">
    <property type="protein sequence ID" value="EAT91211.2"/>
    <property type="molecule type" value="Genomic_DNA"/>
</dbReference>
<gene>
    <name evidence="1" type="ORF">SNOG_01562</name>
</gene>
<dbReference type="VEuPathDB" id="FungiDB:JI435_015630"/>
<dbReference type="InParanoid" id="Q0V352"/>
<dbReference type="VEuPathDB" id="FungiDB:JI435_015620"/>
<dbReference type="KEGG" id="pno:SNOG_01562"/>
<protein>
    <submittedName>
        <fullName evidence="1">Uncharacterized protein</fullName>
    </submittedName>
</protein>
<dbReference type="eggNOG" id="ENOG502SW3Q">
    <property type="taxonomic scope" value="Eukaryota"/>
</dbReference>
<dbReference type="GeneID" id="5969044"/>
<name>Q0V352_PHANO</name>
<dbReference type="HOGENOM" id="CLU_607070_0_0_1"/>